<evidence type="ECO:0000313" key="2">
    <source>
        <dbReference type="EMBL" id="GGF64555.1"/>
    </source>
</evidence>
<reference evidence="3" key="1">
    <citation type="journal article" date="2019" name="Int. J. Syst. Evol. Microbiol.">
        <title>The Global Catalogue of Microorganisms (GCM) 10K type strain sequencing project: providing services to taxonomists for standard genome sequencing and annotation.</title>
        <authorList>
            <consortium name="The Broad Institute Genomics Platform"/>
            <consortium name="The Broad Institute Genome Sequencing Center for Infectious Disease"/>
            <person name="Wu L."/>
            <person name="Ma J."/>
        </authorList>
    </citation>
    <scope>NUCLEOTIDE SEQUENCE [LARGE SCALE GENOMIC DNA]</scope>
    <source>
        <strain evidence="3">CGMCC 1.15419</strain>
    </source>
</reference>
<accession>A0ABQ1VG93</accession>
<dbReference type="EMBL" id="BMIV01000004">
    <property type="protein sequence ID" value="GGF64555.1"/>
    <property type="molecule type" value="Genomic_DNA"/>
</dbReference>
<organism evidence="2 3">
    <name type="scientific">Paracoccus acridae</name>
    <dbReference type="NCBI Taxonomy" id="1795310"/>
    <lineage>
        <taxon>Bacteria</taxon>
        <taxon>Pseudomonadati</taxon>
        <taxon>Pseudomonadota</taxon>
        <taxon>Alphaproteobacteria</taxon>
        <taxon>Rhodobacterales</taxon>
        <taxon>Paracoccaceae</taxon>
        <taxon>Paracoccus</taxon>
    </lineage>
</organism>
<dbReference type="RefSeq" id="WP_103171269.1">
    <property type="nucleotide sequence ID" value="NZ_BMIV01000004.1"/>
</dbReference>
<feature type="chain" id="PRO_5046063030" description="ABC transporter substrate-binding protein" evidence="1">
    <location>
        <begin position="27"/>
        <end position="413"/>
    </location>
</feature>
<name>A0ABQ1VG93_9RHOB</name>
<gene>
    <name evidence="2" type="ORF">GCM10011402_15890</name>
</gene>
<dbReference type="Proteomes" id="UP000640509">
    <property type="component" value="Unassembled WGS sequence"/>
</dbReference>
<evidence type="ECO:0008006" key="4">
    <source>
        <dbReference type="Google" id="ProtNLM"/>
    </source>
</evidence>
<feature type="signal peptide" evidence="1">
    <location>
        <begin position="1"/>
        <end position="26"/>
    </location>
</feature>
<comment type="caution">
    <text evidence="2">The sequence shown here is derived from an EMBL/GenBank/DDBJ whole genome shotgun (WGS) entry which is preliminary data.</text>
</comment>
<protein>
    <recommendedName>
        <fullName evidence="4">ABC transporter substrate-binding protein</fullName>
    </recommendedName>
</protein>
<dbReference type="Gene3D" id="2.60.120.380">
    <property type="match status" value="1"/>
</dbReference>
<proteinExistence type="predicted"/>
<sequence length="413" mass="42830">MPHPRPPVLAGLVLLAATGLALPATAQICGEDAQWLGAEADGDVSTSETPLVTAADVAAGQRAFFAFRVSGDALALRVEAEAPEGDPAISLLTEDGHLIAENDDTAVSLNSLLETSVGPGVYCVTLRSANDGALAATVQVSRQDQPALLAGDNQQAGMDAIAPCTTDTPAEVLSPEALNGRLDQGLVTTAQDGTTHYYRFSLSQPMPLTLRAASPTLDPVLKLFDGQGVLLAENDDADGLNSRLDFASPLAAGDYCVAAASLSGQPGEVTLSAEKLDPEAFLRNAYRRGELAPPADGGFPIQDVDLDQQTQTVVLHDGAAQWLGLALDQPTVLIISGYGSLTGADPKLVLFAASGAPVAENDDIDGSTNARLGPVLLEPGRYHLGVIDVSRNDGTTGPIRPIGLIFDRFQRVP</sequence>
<keyword evidence="1" id="KW-0732">Signal</keyword>
<evidence type="ECO:0000313" key="3">
    <source>
        <dbReference type="Proteomes" id="UP000640509"/>
    </source>
</evidence>
<keyword evidence="3" id="KW-1185">Reference proteome</keyword>
<evidence type="ECO:0000256" key="1">
    <source>
        <dbReference type="SAM" id="SignalP"/>
    </source>
</evidence>